<name>A0AAD7UQX4_9STRA</name>
<dbReference type="InterPro" id="IPR010796">
    <property type="entry name" value="C2_B9-type_dom"/>
</dbReference>
<evidence type="ECO:0000256" key="1">
    <source>
        <dbReference type="ARBA" id="ARBA00004120"/>
    </source>
</evidence>
<reference evidence="8" key="1">
    <citation type="submission" date="2023-01" db="EMBL/GenBank/DDBJ databases">
        <title>Metagenome sequencing of chrysophaentin producing Chrysophaeum taylorii.</title>
        <authorList>
            <person name="Davison J."/>
            <person name="Bewley C."/>
        </authorList>
    </citation>
    <scope>NUCLEOTIDE SEQUENCE</scope>
    <source>
        <strain evidence="8">NIES-1699</strain>
    </source>
</reference>
<dbReference type="PANTHER" id="PTHR12968:SF1">
    <property type="entry name" value="B9 DOMAIN-CONTAINING PROTEIN 1"/>
    <property type="match status" value="1"/>
</dbReference>
<organism evidence="8 9">
    <name type="scientific">Chrysophaeum taylorii</name>
    <dbReference type="NCBI Taxonomy" id="2483200"/>
    <lineage>
        <taxon>Eukaryota</taxon>
        <taxon>Sar</taxon>
        <taxon>Stramenopiles</taxon>
        <taxon>Ochrophyta</taxon>
        <taxon>Pelagophyceae</taxon>
        <taxon>Pelagomonadales</taxon>
        <taxon>Pelagomonadaceae</taxon>
        <taxon>Chrysophaeum</taxon>
    </lineage>
</organism>
<evidence type="ECO:0000256" key="6">
    <source>
        <dbReference type="ARBA" id="ARBA00038411"/>
    </source>
</evidence>
<evidence type="ECO:0000256" key="3">
    <source>
        <dbReference type="ARBA" id="ARBA00022794"/>
    </source>
</evidence>
<dbReference type="GO" id="GO:0036038">
    <property type="term" value="C:MKS complex"/>
    <property type="evidence" value="ECO:0007669"/>
    <property type="project" value="TreeGrafter"/>
</dbReference>
<comment type="subcellular location">
    <subcellularLocation>
        <location evidence="1">Cytoplasm</location>
        <location evidence="1">Cytoskeleton</location>
        <location evidence="1">Cilium basal body</location>
    </subcellularLocation>
</comment>
<keyword evidence="2" id="KW-0963">Cytoplasm</keyword>
<accession>A0AAD7UQX4</accession>
<evidence type="ECO:0000256" key="2">
    <source>
        <dbReference type="ARBA" id="ARBA00022490"/>
    </source>
</evidence>
<evidence type="ECO:0000256" key="5">
    <source>
        <dbReference type="ARBA" id="ARBA00023273"/>
    </source>
</evidence>
<evidence type="ECO:0000256" key="4">
    <source>
        <dbReference type="ARBA" id="ARBA00023212"/>
    </source>
</evidence>
<sequence>MEPKEDAPEEKPEREKVTMPDKPSCFYVTVNGQVESGEFAVDDLYVRYCFSFGSDWSVVDGVETGLTQVARKAPGPDKSVVWNYPIDISFKSINAFGWPRLCVSVYGLDAFGRDVIRGYASILIPCSNGEYQRTAQVYVPVPSSLWQRLMCWVQGTYPEFYDPTFVAKSENREVARVAPTGFVKVKFSIETKFMAEMGYRQLDAAS</sequence>
<protein>
    <recommendedName>
        <fullName evidence="7">B9 domain-containing protein 1</fullName>
    </recommendedName>
</protein>
<comment type="similarity">
    <text evidence="6">Belongs to the B9D family.</text>
</comment>
<dbReference type="Proteomes" id="UP001230188">
    <property type="component" value="Unassembled WGS sequence"/>
</dbReference>
<keyword evidence="5" id="KW-0966">Cell projection</keyword>
<evidence type="ECO:0000313" key="9">
    <source>
        <dbReference type="Proteomes" id="UP001230188"/>
    </source>
</evidence>
<dbReference type="GO" id="GO:0060271">
    <property type="term" value="P:cilium assembly"/>
    <property type="evidence" value="ECO:0007669"/>
    <property type="project" value="TreeGrafter"/>
</dbReference>
<gene>
    <name evidence="8" type="ORF">CTAYLR_000780</name>
</gene>
<keyword evidence="3" id="KW-0970">Cilium biogenesis/degradation</keyword>
<evidence type="ECO:0000256" key="7">
    <source>
        <dbReference type="ARBA" id="ARBA00039274"/>
    </source>
</evidence>
<dbReference type="AlphaFoldDB" id="A0AAD7UQX4"/>
<evidence type="ECO:0000313" key="8">
    <source>
        <dbReference type="EMBL" id="KAJ8614435.1"/>
    </source>
</evidence>
<keyword evidence="4" id="KW-0206">Cytoskeleton</keyword>
<dbReference type="PROSITE" id="PS51381">
    <property type="entry name" value="C2_B9"/>
    <property type="match status" value="1"/>
</dbReference>
<dbReference type="PANTHER" id="PTHR12968">
    <property type="entry name" value="B9 DOMAIN-CONTAINING"/>
    <property type="match status" value="1"/>
</dbReference>
<keyword evidence="9" id="KW-1185">Reference proteome</keyword>
<comment type="caution">
    <text evidence="8">The sequence shown here is derived from an EMBL/GenBank/DDBJ whole genome shotgun (WGS) entry which is preliminary data.</text>
</comment>
<dbReference type="Pfam" id="PF07162">
    <property type="entry name" value="B9-C2"/>
    <property type="match status" value="1"/>
</dbReference>
<dbReference type="EMBL" id="JAQMWT010000005">
    <property type="protein sequence ID" value="KAJ8614435.1"/>
    <property type="molecule type" value="Genomic_DNA"/>
</dbReference>
<proteinExistence type="inferred from homology"/>